<proteinExistence type="predicted"/>
<accession>G9XNA1</accession>
<dbReference type="EMBL" id="AFZX01000060">
    <property type="protein sequence ID" value="EHL06864.1"/>
    <property type="molecule type" value="Genomic_DNA"/>
</dbReference>
<dbReference type="Proteomes" id="UP000004416">
    <property type="component" value="Unassembled WGS sequence"/>
</dbReference>
<organism evidence="1 2">
    <name type="scientific">Desulfitobacterium hafniense DP7</name>
    <dbReference type="NCBI Taxonomy" id="537010"/>
    <lineage>
        <taxon>Bacteria</taxon>
        <taxon>Bacillati</taxon>
        <taxon>Bacillota</taxon>
        <taxon>Clostridia</taxon>
        <taxon>Eubacteriales</taxon>
        <taxon>Desulfitobacteriaceae</taxon>
        <taxon>Desulfitobacterium</taxon>
    </lineage>
</organism>
<name>G9XNA1_DESHA</name>
<reference evidence="1 2" key="1">
    <citation type="submission" date="2011-08" db="EMBL/GenBank/DDBJ databases">
        <authorList>
            <person name="Weinstock G."/>
            <person name="Sodergren E."/>
            <person name="Clifton S."/>
            <person name="Fulton L."/>
            <person name="Fulton B."/>
            <person name="Courtney L."/>
            <person name="Fronick C."/>
            <person name="Harrison M."/>
            <person name="Strong C."/>
            <person name="Farmer C."/>
            <person name="Delahaunty K."/>
            <person name="Markovic C."/>
            <person name="Hall O."/>
            <person name="Minx P."/>
            <person name="Tomlinson C."/>
            <person name="Mitreva M."/>
            <person name="Hou S."/>
            <person name="Chen J."/>
            <person name="Wollam A."/>
            <person name="Pepin K.H."/>
            <person name="Johnson M."/>
            <person name="Bhonagiri V."/>
            <person name="Zhang X."/>
            <person name="Suruliraj S."/>
            <person name="Warren W."/>
            <person name="Chinwalla A."/>
            <person name="Mardis E.R."/>
            <person name="Wilson R.K."/>
        </authorList>
    </citation>
    <scope>NUCLEOTIDE SEQUENCE [LARGE SCALE GENOMIC DNA]</scope>
    <source>
        <strain evidence="1 2">DP7</strain>
    </source>
</reference>
<dbReference type="HOGENOM" id="CLU_2989220_0_0_9"/>
<dbReference type="AlphaFoldDB" id="G9XNA1"/>
<gene>
    <name evidence="1" type="ORF">HMPREF0322_02443</name>
</gene>
<evidence type="ECO:0000313" key="1">
    <source>
        <dbReference type="EMBL" id="EHL06864.1"/>
    </source>
</evidence>
<evidence type="ECO:0000313" key="2">
    <source>
        <dbReference type="Proteomes" id="UP000004416"/>
    </source>
</evidence>
<comment type="caution">
    <text evidence="1">The sequence shown here is derived from an EMBL/GenBank/DDBJ whole genome shotgun (WGS) entry which is preliminary data.</text>
</comment>
<protein>
    <submittedName>
        <fullName evidence="1">Uncharacterized protein</fullName>
    </submittedName>
</protein>
<sequence length="57" mass="6540">MFFLGMAWCSTPLAAVCVSLPQRPFFCQYQMRLRTQISSLDFAKEGGVQYSQKVRLC</sequence>